<dbReference type="GO" id="GO:0006694">
    <property type="term" value="P:steroid biosynthetic process"/>
    <property type="evidence" value="ECO:0007669"/>
    <property type="project" value="InterPro"/>
</dbReference>
<accession>A0A8I2YVH3</accession>
<dbReference type="InterPro" id="IPR002225">
    <property type="entry name" value="3Beta_OHSteriod_DH/Estase"/>
</dbReference>
<dbReference type="Pfam" id="PF01073">
    <property type="entry name" value="3Beta_HSD"/>
    <property type="match status" value="1"/>
</dbReference>
<dbReference type="AlphaFoldDB" id="A0A8I2YVH3"/>
<sequence>MSWGRTRAQSLSHPLNPASASTPYITVFLPTAKHTKVHDGIQNCCSTHLSERKESSSIAPTPIVEELVAHGDIVSVLGIGCHDVPFYSGDITELNVILDLIRKLVYTSSAGVVLDGKDVTSTSVHGGAPCPEKLFDACDDSKAKGETLILAANGKGDLLTVSLRPAGIFGYLVSVHYPIQYSHVSGERKGHKG</sequence>
<dbReference type="SUPFAM" id="SSF51735">
    <property type="entry name" value="NAD(P)-binding Rossmann-fold domains"/>
    <property type="match status" value="1"/>
</dbReference>
<dbReference type="EMBL" id="JAGFBS010000005">
    <property type="protein sequence ID" value="KAG6379330.1"/>
    <property type="molecule type" value="Genomic_DNA"/>
</dbReference>
<dbReference type="OrthoDB" id="10058185at2759"/>
<feature type="domain" description="3-beta hydroxysteroid dehydrogenase/isomerase" evidence="1">
    <location>
        <begin position="101"/>
        <end position="175"/>
    </location>
</feature>
<organism evidence="2 3">
    <name type="scientific">Boletus reticuloceps</name>
    <dbReference type="NCBI Taxonomy" id="495285"/>
    <lineage>
        <taxon>Eukaryota</taxon>
        <taxon>Fungi</taxon>
        <taxon>Dikarya</taxon>
        <taxon>Basidiomycota</taxon>
        <taxon>Agaricomycotina</taxon>
        <taxon>Agaricomycetes</taxon>
        <taxon>Agaricomycetidae</taxon>
        <taxon>Boletales</taxon>
        <taxon>Boletineae</taxon>
        <taxon>Boletaceae</taxon>
        <taxon>Boletoideae</taxon>
        <taxon>Boletus</taxon>
    </lineage>
</organism>
<protein>
    <recommendedName>
        <fullName evidence="1">3-beta hydroxysteroid dehydrogenase/isomerase domain-containing protein</fullName>
    </recommendedName>
</protein>
<comment type="caution">
    <text evidence="2">The sequence shown here is derived from an EMBL/GenBank/DDBJ whole genome shotgun (WGS) entry which is preliminary data.</text>
</comment>
<evidence type="ECO:0000313" key="3">
    <source>
        <dbReference type="Proteomes" id="UP000683000"/>
    </source>
</evidence>
<dbReference type="InterPro" id="IPR036291">
    <property type="entry name" value="NAD(P)-bd_dom_sf"/>
</dbReference>
<reference evidence="2" key="1">
    <citation type="submission" date="2021-03" db="EMBL/GenBank/DDBJ databases">
        <title>Evolutionary innovations through gain and loss of genes in the ectomycorrhizal Boletales.</title>
        <authorList>
            <person name="Wu G."/>
            <person name="Miyauchi S."/>
            <person name="Morin E."/>
            <person name="Yang Z.-L."/>
            <person name="Xu J."/>
            <person name="Martin F.M."/>
        </authorList>
    </citation>
    <scope>NUCLEOTIDE SEQUENCE</scope>
    <source>
        <strain evidence="2">BR01</strain>
    </source>
</reference>
<name>A0A8I2YVH3_9AGAM</name>
<evidence type="ECO:0000313" key="2">
    <source>
        <dbReference type="EMBL" id="KAG6379330.1"/>
    </source>
</evidence>
<proteinExistence type="predicted"/>
<dbReference type="GO" id="GO:0016616">
    <property type="term" value="F:oxidoreductase activity, acting on the CH-OH group of donors, NAD or NADP as acceptor"/>
    <property type="evidence" value="ECO:0007669"/>
    <property type="project" value="InterPro"/>
</dbReference>
<dbReference type="Proteomes" id="UP000683000">
    <property type="component" value="Unassembled WGS sequence"/>
</dbReference>
<dbReference type="Gene3D" id="3.40.50.720">
    <property type="entry name" value="NAD(P)-binding Rossmann-like Domain"/>
    <property type="match status" value="1"/>
</dbReference>
<gene>
    <name evidence="2" type="ORF">JVT61DRAFT_11789</name>
</gene>
<evidence type="ECO:0000259" key="1">
    <source>
        <dbReference type="Pfam" id="PF01073"/>
    </source>
</evidence>
<keyword evidence="3" id="KW-1185">Reference proteome</keyword>